<evidence type="ECO:0000313" key="3">
    <source>
        <dbReference type="EMBL" id="CAG8594277.1"/>
    </source>
</evidence>
<feature type="region of interest" description="Disordered" evidence="1">
    <location>
        <begin position="85"/>
        <end position="116"/>
    </location>
</feature>
<feature type="compositionally biased region" description="Low complexity" evidence="1">
    <location>
        <begin position="187"/>
        <end position="210"/>
    </location>
</feature>
<name>A0A9N9C9T7_9GLOM</name>
<feature type="compositionally biased region" description="Polar residues" evidence="1">
    <location>
        <begin position="218"/>
        <end position="233"/>
    </location>
</feature>
<protein>
    <submittedName>
        <fullName evidence="3">2546_t:CDS:1</fullName>
    </submittedName>
</protein>
<evidence type="ECO:0000313" key="4">
    <source>
        <dbReference type="Proteomes" id="UP000789739"/>
    </source>
</evidence>
<dbReference type="EMBL" id="CAJVPI010001097">
    <property type="protein sequence ID" value="CAG8594277.1"/>
    <property type="molecule type" value="Genomic_DNA"/>
</dbReference>
<sequence>MSSKYPRFHRYVNRAYIGLLLILAIVLPLCYLFTDAELSISGIIIIFIAVLMSYAIYWLTVRTNCYGERTDQPTTPEMVITPTAQHNDSSAQSAHSRGSSNSHVSTNPPYPTFTSYRLGDMRDRLRRWASNNGARSEDEEVETTATEEVANPPPTYSVALEGAGLPPPYTTGSDTNESVTIVVDDGSNNNTSRRTASVSSTSSSPRSPTSWLFGLTPFKSTTSPSSQRGSPTNLLVPPPAFTSGSTPVPQATPTQPSTQTSQSNSQSDRIPPPRRAPPSPPQSQNNQSPS</sequence>
<keyword evidence="2" id="KW-1133">Transmembrane helix</keyword>
<accession>A0A9N9C9T7</accession>
<keyword evidence="4" id="KW-1185">Reference proteome</keyword>
<feature type="transmembrane region" description="Helical" evidence="2">
    <location>
        <begin position="12"/>
        <end position="34"/>
    </location>
</feature>
<keyword evidence="2" id="KW-0812">Transmembrane</keyword>
<feature type="region of interest" description="Disordered" evidence="1">
    <location>
        <begin position="129"/>
        <end position="290"/>
    </location>
</feature>
<feature type="compositionally biased region" description="Polar residues" evidence="1">
    <location>
        <begin position="170"/>
        <end position="179"/>
    </location>
</feature>
<reference evidence="3" key="1">
    <citation type="submission" date="2021-06" db="EMBL/GenBank/DDBJ databases">
        <authorList>
            <person name="Kallberg Y."/>
            <person name="Tangrot J."/>
            <person name="Rosling A."/>
        </authorList>
    </citation>
    <scope>NUCLEOTIDE SEQUENCE</scope>
    <source>
        <strain evidence="3">BR232B</strain>
    </source>
</reference>
<feature type="compositionally biased region" description="Low complexity" evidence="1">
    <location>
        <begin position="245"/>
        <end position="267"/>
    </location>
</feature>
<proteinExistence type="predicted"/>
<dbReference type="Proteomes" id="UP000789739">
    <property type="component" value="Unassembled WGS sequence"/>
</dbReference>
<evidence type="ECO:0000256" key="1">
    <source>
        <dbReference type="SAM" id="MobiDB-lite"/>
    </source>
</evidence>
<evidence type="ECO:0000256" key="2">
    <source>
        <dbReference type="SAM" id="Phobius"/>
    </source>
</evidence>
<feature type="transmembrane region" description="Helical" evidence="2">
    <location>
        <begin position="40"/>
        <end position="59"/>
    </location>
</feature>
<keyword evidence="2" id="KW-0472">Membrane</keyword>
<dbReference type="OrthoDB" id="2433590at2759"/>
<dbReference type="AlphaFoldDB" id="A0A9N9C9T7"/>
<organism evidence="3 4">
    <name type="scientific">Paraglomus brasilianum</name>
    <dbReference type="NCBI Taxonomy" id="144538"/>
    <lineage>
        <taxon>Eukaryota</taxon>
        <taxon>Fungi</taxon>
        <taxon>Fungi incertae sedis</taxon>
        <taxon>Mucoromycota</taxon>
        <taxon>Glomeromycotina</taxon>
        <taxon>Glomeromycetes</taxon>
        <taxon>Paraglomerales</taxon>
        <taxon>Paraglomeraceae</taxon>
        <taxon>Paraglomus</taxon>
    </lineage>
</organism>
<gene>
    <name evidence="3" type="ORF">PBRASI_LOCUS7292</name>
</gene>
<feature type="compositionally biased region" description="Low complexity" evidence="1">
    <location>
        <begin position="89"/>
        <end position="105"/>
    </location>
</feature>
<comment type="caution">
    <text evidence="3">The sequence shown here is derived from an EMBL/GenBank/DDBJ whole genome shotgun (WGS) entry which is preliminary data.</text>
</comment>